<organism evidence="1 2">
    <name type="scientific">Dermacentor silvarum</name>
    <name type="common">Tick</name>
    <dbReference type="NCBI Taxonomy" id="543639"/>
    <lineage>
        <taxon>Eukaryota</taxon>
        <taxon>Metazoa</taxon>
        <taxon>Ecdysozoa</taxon>
        <taxon>Arthropoda</taxon>
        <taxon>Chelicerata</taxon>
        <taxon>Arachnida</taxon>
        <taxon>Acari</taxon>
        <taxon>Parasitiformes</taxon>
        <taxon>Ixodida</taxon>
        <taxon>Ixodoidea</taxon>
        <taxon>Ixodidae</taxon>
        <taxon>Rhipicephalinae</taxon>
        <taxon>Dermacentor</taxon>
    </lineage>
</organism>
<evidence type="ECO:0000313" key="2">
    <source>
        <dbReference type="Proteomes" id="UP000821865"/>
    </source>
</evidence>
<dbReference type="Proteomes" id="UP000821865">
    <property type="component" value="Chromosome 6"/>
</dbReference>
<reference evidence="1" key="1">
    <citation type="submission" date="2020-05" db="EMBL/GenBank/DDBJ databases">
        <title>Large-scale comparative analyses of tick genomes elucidate their genetic diversity and vector capacities.</title>
        <authorList>
            <person name="Jia N."/>
            <person name="Wang J."/>
            <person name="Shi W."/>
            <person name="Du L."/>
            <person name="Sun Y."/>
            <person name="Zhan W."/>
            <person name="Jiang J."/>
            <person name="Wang Q."/>
            <person name="Zhang B."/>
            <person name="Ji P."/>
            <person name="Sakyi L.B."/>
            <person name="Cui X."/>
            <person name="Yuan T."/>
            <person name="Jiang B."/>
            <person name="Yang W."/>
            <person name="Lam T.T.-Y."/>
            <person name="Chang Q."/>
            <person name="Ding S."/>
            <person name="Wang X."/>
            <person name="Zhu J."/>
            <person name="Ruan X."/>
            <person name="Zhao L."/>
            <person name="Wei J."/>
            <person name="Que T."/>
            <person name="Du C."/>
            <person name="Cheng J."/>
            <person name="Dai P."/>
            <person name="Han X."/>
            <person name="Huang E."/>
            <person name="Gao Y."/>
            <person name="Liu J."/>
            <person name="Shao H."/>
            <person name="Ye R."/>
            <person name="Li L."/>
            <person name="Wei W."/>
            <person name="Wang X."/>
            <person name="Wang C."/>
            <person name="Yang T."/>
            <person name="Huo Q."/>
            <person name="Li W."/>
            <person name="Guo W."/>
            <person name="Chen H."/>
            <person name="Zhou L."/>
            <person name="Ni X."/>
            <person name="Tian J."/>
            <person name="Zhou Y."/>
            <person name="Sheng Y."/>
            <person name="Liu T."/>
            <person name="Pan Y."/>
            <person name="Xia L."/>
            <person name="Li J."/>
            <person name="Zhao F."/>
            <person name="Cao W."/>
        </authorList>
    </citation>
    <scope>NUCLEOTIDE SEQUENCE</scope>
    <source>
        <strain evidence="1">Dsil-2018</strain>
    </source>
</reference>
<name>A0ACB8CLW2_DERSI</name>
<evidence type="ECO:0000313" key="1">
    <source>
        <dbReference type="EMBL" id="KAH7945819.1"/>
    </source>
</evidence>
<gene>
    <name evidence="1" type="ORF">HPB49_016010</name>
</gene>
<keyword evidence="2" id="KW-1185">Reference proteome</keyword>
<sequence>MIYECYSTGNTVEPPKAVNLAILLDGTKPKDKQILGTSWYEIRGQLDSYVTESFTVVYNDTAGVGMVKTSSIPSQKNRVVYKIYDTSGTCFNAAALVFKACYGIQDQCCIQNKSCQGQGVSLSRPRQDQGCSNIQFTRYPQAAPFAVCTDYHSCT</sequence>
<proteinExistence type="predicted"/>
<protein>
    <submittedName>
        <fullName evidence="1">Uncharacterized protein</fullName>
    </submittedName>
</protein>
<dbReference type="EMBL" id="CM023475">
    <property type="protein sequence ID" value="KAH7945819.1"/>
    <property type="molecule type" value="Genomic_DNA"/>
</dbReference>
<comment type="caution">
    <text evidence="1">The sequence shown here is derived from an EMBL/GenBank/DDBJ whole genome shotgun (WGS) entry which is preliminary data.</text>
</comment>
<accession>A0ACB8CLW2</accession>